<dbReference type="InterPro" id="IPR054722">
    <property type="entry name" value="PolX-like_BBD"/>
</dbReference>
<dbReference type="PANTHER" id="PTHR42648:SF32">
    <property type="entry name" value="RIBONUCLEASE H-LIKE DOMAIN, GAG-PRE-INTEGRASE DOMAIN PROTEIN-RELATED"/>
    <property type="match status" value="1"/>
</dbReference>
<accession>A0A699J8N8</accession>
<evidence type="ECO:0000256" key="1">
    <source>
        <dbReference type="ARBA" id="ARBA00022670"/>
    </source>
</evidence>
<evidence type="ECO:0000256" key="2">
    <source>
        <dbReference type="SAM" id="MobiDB-lite"/>
    </source>
</evidence>
<proteinExistence type="predicted"/>
<feature type="domain" description="Integrase catalytic" evidence="3">
    <location>
        <begin position="354"/>
        <end position="520"/>
    </location>
</feature>
<dbReference type="AlphaFoldDB" id="A0A699J8N8"/>
<protein>
    <submittedName>
        <fullName evidence="4">Putative ribonuclease H-like domain-containing protein</fullName>
    </submittedName>
</protein>
<feature type="region of interest" description="Disordered" evidence="2">
    <location>
        <begin position="650"/>
        <end position="697"/>
    </location>
</feature>
<reference evidence="4" key="1">
    <citation type="journal article" date="2019" name="Sci. Rep.">
        <title>Draft genome of Tanacetum cinerariifolium, the natural source of mosquito coil.</title>
        <authorList>
            <person name="Yamashiro T."/>
            <person name="Shiraishi A."/>
            <person name="Satake H."/>
            <person name="Nakayama K."/>
        </authorList>
    </citation>
    <scope>NUCLEOTIDE SEQUENCE</scope>
</reference>
<feature type="compositionally biased region" description="Basic and acidic residues" evidence="2">
    <location>
        <begin position="684"/>
        <end position="697"/>
    </location>
</feature>
<gene>
    <name evidence="4" type="ORF">Tci_590036</name>
</gene>
<dbReference type="Pfam" id="PF13976">
    <property type="entry name" value="gag_pre-integrs"/>
    <property type="match status" value="1"/>
</dbReference>
<dbReference type="SUPFAM" id="SSF53098">
    <property type="entry name" value="Ribonuclease H-like"/>
    <property type="match status" value="1"/>
</dbReference>
<organism evidence="4">
    <name type="scientific">Tanacetum cinerariifolium</name>
    <name type="common">Dalmatian daisy</name>
    <name type="synonym">Chrysanthemum cinerariifolium</name>
    <dbReference type="NCBI Taxonomy" id="118510"/>
    <lineage>
        <taxon>Eukaryota</taxon>
        <taxon>Viridiplantae</taxon>
        <taxon>Streptophyta</taxon>
        <taxon>Embryophyta</taxon>
        <taxon>Tracheophyta</taxon>
        <taxon>Spermatophyta</taxon>
        <taxon>Magnoliopsida</taxon>
        <taxon>eudicotyledons</taxon>
        <taxon>Gunneridae</taxon>
        <taxon>Pentapetalae</taxon>
        <taxon>asterids</taxon>
        <taxon>campanulids</taxon>
        <taxon>Asterales</taxon>
        <taxon>Asteraceae</taxon>
        <taxon>Asteroideae</taxon>
        <taxon>Anthemideae</taxon>
        <taxon>Anthemidinae</taxon>
        <taxon>Tanacetum</taxon>
    </lineage>
</organism>
<dbReference type="GO" id="GO:0003676">
    <property type="term" value="F:nucleic acid binding"/>
    <property type="evidence" value="ECO:0007669"/>
    <property type="project" value="InterPro"/>
</dbReference>
<feature type="compositionally biased region" description="Basic and acidic residues" evidence="2">
    <location>
        <begin position="653"/>
        <end position="669"/>
    </location>
</feature>
<keyword evidence="1" id="KW-0378">Hydrolase</keyword>
<name>A0A699J8N8_TANCI</name>
<evidence type="ECO:0000313" key="4">
    <source>
        <dbReference type="EMBL" id="GFA18064.1"/>
    </source>
</evidence>
<dbReference type="InterPro" id="IPR039537">
    <property type="entry name" value="Retrotran_Ty1/copia-like"/>
</dbReference>
<dbReference type="GO" id="GO:0008233">
    <property type="term" value="F:peptidase activity"/>
    <property type="evidence" value="ECO:0007669"/>
    <property type="project" value="UniProtKB-KW"/>
</dbReference>
<dbReference type="InterPro" id="IPR012337">
    <property type="entry name" value="RNaseH-like_sf"/>
</dbReference>
<dbReference type="PROSITE" id="PS50994">
    <property type="entry name" value="INTEGRASE"/>
    <property type="match status" value="1"/>
</dbReference>
<dbReference type="EMBL" id="BKCJ010381489">
    <property type="protein sequence ID" value="GFA18064.1"/>
    <property type="molecule type" value="Genomic_DNA"/>
</dbReference>
<dbReference type="Gene3D" id="3.30.420.10">
    <property type="entry name" value="Ribonuclease H-like superfamily/Ribonuclease H"/>
    <property type="match status" value="1"/>
</dbReference>
<dbReference type="GO" id="GO:0006508">
    <property type="term" value="P:proteolysis"/>
    <property type="evidence" value="ECO:0007669"/>
    <property type="project" value="UniProtKB-KW"/>
</dbReference>
<dbReference type="Pfam" id="PF00665">
    <property type="entry name" value="rve"/>
    <property type="match status" value="1"/>
</dbReference>
<dbReference type="PANTHER" id="PTHR42648">
    <property type="entry name" value="TRANSPOSASE, PUTATIVE-RELATED"/>
    <property type="match status" value="1"/>
</dbReference>
<dbReference type="Pfam" id="PF22936">
    <property type="entry name" value="Pol_BBD"/>
    <property type="match status" value="1"/>
</dbReference>
<dbReference type="InterPro" id="IPR001584">
    <property type="entry name" value="Integrase_cat-core"/>
</dbReference>
<feature type="compositionally biased region" description="Polar residues" evidence="2">
    <location>
        <begin position="1"/>
        <end position="13"/>
    </location>
</feature>
<keyword evidence="1" id="KW-0645">Protease</keyword>
<feature type="region of interest" description="Disordered" evidence="2">
    <location>
        <begin position="109"/>
        <end position="150"/>
    </location>
</feature>
<feature type="compositionally biased region" description="Pro residues" evidence="2">
    <location>
        <begin position="28"/>
        <end position="39"/>
    </location>
</feature>
<feature type="compositionally biased region" description="Basic residues" evidence="2">
    <location>
        <begin position="114"/>
        <end position="125"/>
    </location>
</feature>
<dbReference type="GO" id="GO:0015074">
    <property type="term" value="P:DNA integration"/>
    <property type="evidence" value="ECO:0007669"/>
    <property type="project" value="InterPro"/>
</dbReference>
<dbReference type="InterPro" id="IPR025724">
    <property type="entry name" value="GAG-pre-integrase_dom"/>
</dbReference>
<dbReference type="Pfam" id="PF25597">
    <property type="entry name" value="SH3_retrovirus"/>
    <property type="match status" value="1"/>
</dbReference>
<evidence type="ECO:0000259" key="3">
    <source>
        <dbReference type="PROSITE" id="PS50994"/>
    </source>
</evidence>
<comment type="caution">
    <text evidence="4">The sequence shown here is derived from an EMBL/GenBank/DDBJ whole genome shotgun (WGS) entry which is preliminary data.</text>
</comment>
<sequence>MPQVSKDVSSFAQSPELVKSPRHSGMISPPPMLVAPPVPLRTHSPSKGSRRTKKTCFYAPMNHSKFPLHKVSAAAPSKSQPVLTTAARTVSAVKPKFSKTHPNIASYAVSKSKSPLRRPFTRHPSSKPSISLPRVTAAKPSAGNPQQALKDKGVIDSGCSMHMTGNMSYLSDFKKLNGGYVAFGGNLKGGKITGKGKIKTGKLDFDDVYFVKELKFNLFSVSQMCDKKNSVLFTDTECLIISSDFKLPDASQVLLRVPKENNMVPRENNMYNVNLKNIIPSGDLTCLFAKATLDESNLWHRRLGHVNFKTINKRVKGNLVRGLPSKVFTNENSCVACKKVKQHRASCKSKTVSSFDQPLFRLYMDLFGPTFVKSLSKKSYCLVITDDYSRFSWVFFLATKDETASVLKTFIVGLENLLSLKVKIIRCDNRSEFKNAVLNQFCGLKGIKREFSVSRTLQQNGIAERKNRTLIKAARTLLTDSLLLIPFWAEAVNTACYVQNRVLVTKPHNKTPYELLHGRLPSIVFMRPFSCPVIILNTLDPLGKFQGKVDEGFLVGYSVCSKAFRVFNSSTHIVQETLHVNFMENKPNVVGSGPAWLFDIDSLSQTMNYHPVLVENQTNSHVGFQDTKKAREEGTHTYVLFLVLSDGSTNPKNNKDAHTDGSKHDDDIQKSVSPDIHSLSYGDQTREQGDKAENKDKGKSPVVIIIGFRDLNEEFAECINNSSNGVSAAGPLVSAAELNLTNSTNNFSAASPSNAAMPNLKDLSHNADDVGAEADINNMESIISVSPIPTSRIHKDHLTS</sequence>
<feature type="region of interest" description="Disordered" evidence="2">
    <location>
        <begin position="1"/>
        <end position="52"/>
    </location>
</feature>
<dbReference type="InterPro" id="IPR036397">
    <property type="entry name" value="RNaseH_sf"/>
</dbReference>
<dbReference type="InterPro" id="IPR057670">
    <property type="entry name" value="SH3_retrovirus"/>
</dbReference>